<accession>A0ABU5RXQ1</accession>
<comment type="caution">
    <text evidence="3">The sequence shown here is derived from an EMBL/GenBank/DDBJ whole genome shotgun (WGS) entry which is preliminary data.</text>
</comment>
<feature type="domain" description="GST N-terminal" evidence="2">
    <location>
        <begin position="51"/>
        <end position="132"/>
    </location>
</feature>
<dbReference type="RefSeq" id="WP_323306488.1">
    <property type="nucleotide sequence ID" value="NZ_JAYGHX010000012.1"/>
</dbReference>
<dbReference type="PROSITE" id="PS51354">
    <property type="entry name" value="GLUTAREDOXIN_2"/>
    <property type="match status" value="1"/>
</dbReference>
<dbReference type="InterPro" id="IPR036249">
    <property type="entry name" value="Thioredoxin-like_sf"/>
</dbReference>
<keyword evidence="4" id="KW-1185">Reference proteome</keyword>
<evidence type="ECO:0000256" key="1">
    <source>
        <dbReference type="SAM" id="MobiDB-lite"/>
    </source>
</evidence>
<dbReference type="CDD" id="cd00570">
    <property type="entry name" value="GST_N_family"/>
    <property type="match status" value="1"/>
</dbReference>
<dbReference type="SUPFAM" id="SSF52833">
    <property type="entry name" value="Thioredoxin-like"/>
    <property type="match status" value="1"/>
</dbReference>
<dbReference type="EMBL" id="JAYGHX010000012">
    <property type="protein sequence ID" value="MEA5392543.1"/>
    <property type="molecule type" value="Genomic_DNA"/>
</dbReference>
<proteinExistence type="predicted"/>
<dbReference type="PANTHER" id="PTHR43968">
    <property type="match status" value="1"/>
</dbReference>
<dbReference type="InterPro" id="IPR004045">
    <property type="entry name" value="Glutathione_S-Trfase_N"/>
</dbReference>
<sequence length="426" mass="47440">MAGPARMPPEPMDWGALALAAAPVPSDRTDGPTSSQALLRLFGRPEAEVRVTLYRDHHAWCPYCQKVWLWLEEKQVPHRTCKVTMFCYGRKEPWYTQRVPSGMLPALELDGRLITESDRILEALEQSFGPLGEAMQSSRALPLRQLERQLFRAWCQWLCVPARGAAEEARGREGFDRWAARFAAALEAEPGPFLLKDLGTVDLIFVPYLERMNASLAYYKGYLLREHHPAIDRWFRALEARSTYLGTQSDFHTHAHDLPPQMGGCHASGSGEQRDLAERIDAGPWPIVAPPGSDPETSQCEPADAASVALARVLQHRRPLLARNPLGAEGFERPLRCALTRLITGQDCPPPPGSARGLRYLRDRVSVPRDMPLHAARLLRRALEATARLDPADPLAEGEPIPLQHRRDQDPSPFLAAVNRPVGGGP</sequence>
<evidence type="ECO:0000313" key="3">
    <source>
        <dbReference type="EMBL" id="MEA5392543.1"/>
    </source>
</evidence>
<dbReference type="PANTHER" id="PTHR43968:SF14">
    <property type="entry name" value="GLUTATHIONE S-TRANSFERASE"/>
    <property type="match status" value="1"/>
</dbReference>
<dbReference type="Gene3D" id="1.20.1050.10">
    <property type="match status" value="1"/>
</dbReference>
<name>A0ABU5RXQ1_9CYAN</name>
<evidence type="ECO:0000313" key="4">
    <source>
        <dbReference type="Proteomes" id="UP001304461"/>
    </source>
</evidence>
<dbReference type="PROSITE" id="PS50404">
    <property type="entry name" value="GST_NTER"/>
    <property type="match status" value="1"/>
</dbReference>
<dbReference type="InterPro" id="IPR050983">
    <property type="entry name" value="GST_Omega/HSP26"/>
</dbReference>
<gene>
    <name evidence="3" type="ORF">VB738_14865</name>
</gene>
<feature type="region of interest" description="Disordered" evidence="1">
    <location>
        <begin position="390"/>
        <end position="426"/>
    </location>
</feature>
<organism evidence="3 4">
    <name type="scientific">Cyanobium gracile UHCC 0139</name>
    <dbReference type="NCBI Taxonomy" id="3110308"/>
    <lineage>
        <taxon>Bacteria</taxon>
        <taxon>Bacillati</taxon>
        <taxon>Cyanobacteriota</taxon>
        <taxon>Cyanophyceae</taxon>
        <taxon>Synechococcales</taxon>
        <taxon>Prochlorococcaceae</taxon>
        <taxon>Cyanobium</taxon>
    </lineage>
</organism>
<dbReference type="Gene3D" id="3.40.30.10">
    <property type="entry name" value="Glutaredoxin"/>
    <property type="match status" value="1"/>
</dbReference>
<dbReference type="Proteomes" id="UP001304461">
    <property type="component" value="Unassembled WGS sequence"/>
</dbReference>
<protein>
    <submittedName>
        <fullName evidence="3">Glutathione S-transferase</fullName>
    </submittedName>
</protein>
<evidence type="ECO:0000259" key="2">
    <source>
        <dbReference type="PROSITE" id="PS50404"/>
    </source>
</evidence>
<reference evidence="3 4" key="1">
    <citation type="submission" date="2023-12" db="EMBL/GenBank/DDBJ databases">
        <title>Baltic Sea Cyanobacteria.</title>
        <authorList>
            <person name="Delbaje E."/>
            <person name="Fewer D.P."/>
            <person name="Shishido T.K."/>
        </authorList>
    </citation>
    <scope>NUCLEOTIDE SEQUENCE [LARGE SCALE GENOMIC DNA]</scope>
    <source>
        <strain evidence="3 4">UHCC 0139</strain>
    </source>
</reference>
<dbReference type="Pfam" id="PF13409">
    <property type="entry name" value="GST_N_2"/>
    <property type="match status" value="1"/>
</dbReference>
<dbReference type="SUPFAM" id="SSF47616">
    <property type="entry name" value="GST C-terminal domain-like"/>
    <property type="match status" value="1"/>
</dbReference>
<dbReference type="InterPro" id="IPR036282">
    <property type="entry name" value="Glutathione-S-Trfase_C_sf"/>
</dbReference>